<keyword evidence="1" id="KW-0472">Membrane</keyword>
<proteinExistence type="predicted"/>
<feature type="transmembrane region" description="Helical" evidence="1">
    <location>
        <begin position="55"/>
        <end position="73"/>
    </location>
</feature>
<sequence length="74" mass="8628">MQTIFEIFIKQILCVYTGSFILFLYFKMKGNNITWLDVLKKKDNKGNLVNENKSFFIGVVFWILFIALLSVTLG</sequence>
<name>A0ABX5E0W1_NONUL</name>
<keyword evidence="3" id="KW-1185">Reference proteome</keyword>
<gene>
    <name evidence="2" type="ORF">LY02_02874</name>
</gene>
<evidence type="ECO:0000256" key="1">
    <source>
        <dbReference type="SAM" id="Phobius"/>
    </source>
</evidence>
<accession>A0ABX5E0W1</accession>
<keyword evidence="1" id="KW-1133">Transmembrane helix</keyword>
<comment type="caution">
    <text evidence="2">The sequence shown here is derived from an EMBL/GenBank/DDBJ whole genome shotgun (WGS) entry which is preliminary data.</text>
</comment>
<feature type="transmembrane region" description="Helical" evidence="1">
    <location>
        <begin position="7"/>
        <end position="26"/>
    </location>
</feature>
<protein>
    <submittedName>
        <fullName evidence="2">Uncharacterized protein</fullName>
    </submittedName>
</protein>
<keyword evidence="1" id="KW-0812">Transmembrane</keyword>
<organism evidence="2 3">
    <name type="scientific">Nonlabens ulvanivorans</name>
    <name type="common">Persicivirga ulvanivorans</name>
    <dbReference type="NCBI Taxonomy" id="906888"/>
    <lineage>
        <taxon>Bacteria</taxon>
        <taxon>Pseudomonadati</taxon>
        <taxon>Bacteroidota</taxon>
        <taxon>Flavobacteriia</taxon>
        <taxon>Flavobacteriales</taxon>
        <taxon>Flavobacteriaceae</taxon>
        <taxon>Nonlabens</taxon>
    </lineage>
</organism>
<reference evidence="2 3" key="1">
    <citation type="submission" date="2018-03" db="EMBL/GenBank/DDBJ databases">
        <title>Genomic Encyclopedia of Archaeal and Bacterial Type Strains, Phase II (KMG-II): from individual species to whole genera.</title>
        <authorList>
            <person name="Goeker M."/>
        </authorList>
    </citation>
    <scope>NUCLEOTIDE SEQUENCE [LARGE SCALE GENOMIC DNA]</scope>
    <source>
        <strain evidence="2 3">DSM 22727</strain>
    </source>
</reference>
<evidence type="ECO:0000313" key="2">
    <source>
        <dbReference type="EMBL" id="PRX11034.1"/>
    </source>
</evidence>
<evidence type="ECO:0000313" key="3">
    <source>
        <dbReference type="Proteomes" id="UP000239997"/>
    </source>
</evidence>
<dbReference type="Proteomes" id="UP000239997">
    <property type="component" value="Unassembled WGS sequence"/>
</dbReference>
<dbReference type="EMBL" id="PVNA01000012">
    <property type="protein sequence ID" value="PRX11034.1"/>
    <property type="molecule type" value="Genomic_DNA"/>
</dbReference>